<gene>
    <name evidence="1" type="ORF">LEP1GSC062_3663</name>
</gene>
<reference evidence="1" key="1">
    <citation type="submission" date="2013-05" db="EMBL/GenBank/DDBJ databases">
        <authorList>
            <person name="Harkins D.M."/>
            <person name="Durkin A.S."/>
            <person name="Brinkac L.M."/>
            <person name="Haft D.H."/>
            <person name="Selengut J.D."/>
            <person name="Sanka R."/>
            <person name="DePew J."/>
            <person name="Purushe J."/>
            <person name="Hartskeerl R.A."/>
            <person name="Ahmed A."/>
            <person name="van der Linden H."/>
            <person name="Goris M.G.A."/>
            <person name="Vinetz J.M."/>
            <person name="Sutton G.G."/>
            <person name="Nierman W.C."/>
            <person name="Fouts D.E."/>
        </authorList>
    </citation>
    <scope>NUCLEOTIDE SEQUENCE [LARGE SCALE GENOMIC DNA]</scope>
    <source>
        <strain evidence="1">L 60</strain>
    </source>
</reference>
<dbReference type="EMBL" id="AHMT02000024">
    <property type="protein sequence ID" value="EQA63117.1"/>
    <property type="molecule type" value="Genomic_DNA"/>
</dbReference>
<accession>V6I1A0</accession>
<keyword evidence="2" id="KW-1185">Reference proteome</keyword>
<protein>
    <submittedName>
        <fullName evidence="1">Uncharacterized protein</fullName>
    </submittedName>
</protein>
<evidence type="ECO:0000313" key="2">
    <source>
        <dbReference type="Proteomes" id="UP000018747"/>
    </source>
</evidence>
<dbReference type="Proteomes" id="UP000018747">
    <property type="component" value="Unassembled WGS sequence"/>
</dbReference>
<dbReference type="AlphaFoldDB" id="V6I1A0"/>
<sequence>MRIILKDNSDKRMIFRKMLSRIIDSIRISSEFFFIYEKFLMS</sequence>
<name>V6I1A0_9LEPT</name>
<evidence type="ECO:0000313" key="1">
    <source>
        <dbReference type="EMBL" id="EQA63117.1"/>
    </source>
</evidence>
<organism evidence="1 2">
    <name type="scientific">Leptospira alexanderi serovar Manhao 3 str. L 60</name>
    <dbReference type="NCBI Taxonomy" id="1049759"/>
    <lineage>
        <taxon>Bacteria</taxon>
        <taxon>Pseudomonadati</taxon>
        <taxon>Spirochaetota</taxon>
        <taxon>Spirochaetia</taxon>
        <taxon>Leptospirales</taxon>
        <taxon>Leptospiraceae</taxon>
        <taxon>Leptospira</taxon>
    </lineage>
</organism>
<proteinExistence type="predicted"/>
<comment type="caution">
    <text evidence="1">The sequence shown here is derived from an EMBL/GenBank/DDBJ whole genome shotgun (WGS) entry which is preliminary data.</text>
</comment>